<evidence type="ECO:0000256" key="1">
    <source>
        <dbReference type="SAM" id="Phobius"/>
    </source>
</evidence>
<proteinExistence type="predicted"/>
<feature type="transmembrane region" description="Helical" evidence="1">
    <location>
        <begin position="109"/>
        <end position="134"/>
    </location>
</feature>
<dbReference type="Proteomes" id="UP000828390">
    <property type="component" value="Unassembled WGS sequence"/>
</dbReference>
<protein>
    <submittedName>
        <fullName evidence="2">Uncharacterized protein</fullName>
    </submittedName>
</protein>
<organism evidence="2 3">
    <name type="scientific">Dreissena polymorpha</name>
    <name type="common">Zebra mussel</name>
    <name type="synonym">Mytilus polymorpha</name>
    <dbReference type="NCBI Taxonomy" id="45954"/>
    <lineage>
        <taxon>Eukaryota</taxon>
        <taxon>Metazoa</taxon>
        <taxon>Spiralia</taxon>
        <taxon>Lophotrochozoa</taxon>
        <taxon>Mollusca</taxon>
        <taxon>Bivalvia</taxon>
        <taxon>Autobranchia</taxon>
        <taxon>Heteroconchia</taxon>
        <taxon>Euheterodonta</taxon>
        <taxon>Imparidentia</taxon>
        <taxon>Neoheterodontei</taxon>
        <taxon>Myida</taxon>
        <taxon>Dreissenoidea</taxon>
        <taxon>Dreissenidae</taxon>
        <taxon>Dreissena</taxon>
    </lineage>
</organism>
<gene>
    <name evidence="2" type="ORF">DPMN_126108</name>
</gene>
<comment type="caution">
    <text evidence="2">The sequence shown here is derived from an EMBL/GenBank/DDBJ whole genome shotgun (WGS) entry which is preliminary data.</text>
</comment>
<keyword evidence="1" id="KW-0472">Membrane</keyword>
<keyword evidence="1" id="KW-1133">Transmembrane helix</keyword>
<dbReference type="AlphaFoldDB" id="A0A9D4GVI5"/>
<evidence type="ECO:0000313" key="2">
    <source>
        <dbReference type="EMBL" id="KAH3824274.1"/>
    </source>
</evidence>
<keyword evidence="1" id="KW-0812">Transmembrane</keyword>
<evidence type="ECO:0000313" key="3">
    <source>
        <dbReference type="Proteomes" id="UP000828390"/>
    </source>
</evidence>
<accession>A0A9D4GVI5</accession>
<keyword evidence="3" id="KW-1185">Reference proteome</keyword>
<feature type="transmembrane region" description="Helical" evidence="1">
    <location>
        <begin position="349"/>
        <end position="371"/>
    </location>
</feature>
<dbReference type="EMBL" id="JAIWYP010000005">
    <property type="protein sequence ID" value="KAH3824274.1"/>
    <property type="molecule type" value="Genomic_DNA"/>
</dbReference>
<sequence>MHAFCGEKKAVFTCEVCAIFKKTTHLGRIKDLSHYTKMMHSLCFPLVVISLLLMTNVVHGKVKLRIMEAKASATIEWRSRSDITIRFYVKRVTNLYNHTQSSFESLKTLLTATTCLLVMSSLQIFITICIPIFLCCHFKAGFPHNLCKQKEATLRSDTSAPPHPRTETLSSGVSYPSLCLRWLRSIAVITGVPVYDSVQSRQFQVFAEHRAYIESKVRLKSWVGVGRQDTDAARAGRIDKKPMTLRRGTCHLCPARRHLSWLLLMGQSGLTRYRANRQEADAAASRDLSSMPCSATPLSGLTRYRCSQSRANRQEADDAASRDLSSMPCSATPLVAIVDGSEWADKIQVIIYILIQIFYVYSDNLFIGIIFV</sequence>
<feature type="transmembrane region" description="Helical" evidence="1">
    <location>
        <begin position="38"/>
        <end position="58"/>
    </location>
</feature>
<name>A0A9D4GVI5_DREPO</name>
<reference evidence="2" key="1">
    <citation type="journal article" date="2019" name="bioRxiv">
        <title>The Genome of the Zebra Mussel, Dreissena polymorpha: A Resource for Invasive Species Research.</title>
        <authorList>
            <person name="McCartney M.A."/>
            <person name="Auch B."/>
            <person name="Kono T."/>
            <person name="Mallez S."/>
            <person name="Zhang Y."/>
            <person name="Obille A."/>
            <person name="Becker A."/>
            <person name="Abrahante J.E."/>
            <person name="Garbe J."/>
            <person name="Badalamenti J.P."/>
            <person name="Herman A."/>
            <person name="Mangelson H."/>
            <person name="Liachko I."/>
            <person name="Sullivan S."/>
            <person name="Sone E.D."/>
            <person name="Koren S."/>
            <person name="Silverstein K.A.T."/>
            <person name="Beckman K.B."/>
            <person name="Gohl D.M."/>
        </authorList>
    </citation>
    <scope>NUCLEOTIDE SEQUENCE</scope>
    <source>
        <strain evidence="2">Duluth1</strain>
        <tissue evidence="2">Whole animal</tissue>
    </source>
</reference>
<reference evidence="2" key="2">
    <citation type="submission" date="2020-11" db="EMBL/GenBank/DDBJ databases">
        <authorList>
            <person name="McCartney M.A."/>
            <person name="Auch B."/>
            <person name="Kono T."/>
            <person name="Mallez S."/>
            <person name="Becker A."/>
            <person name="Gohl D.M."/>
            <person name="Silverstein K.A.T."/>
            <person name="Koren S."/>
            <person name="Bechman K.B."/>
            <person name="Herman A."/>
            <person name="Abrahante J.E."/>
            <person name="Garbe J."/>
        </authorList>
    </citation>
    <scope>NUCLEOTIDE SEQUENCE</scope>
    <source>
        <strain evidence="2">Duluth1</strain>
        <tissue evidence="2">Whole animal</tissue>
    </source>
</reference>